<feature type="region of interest" description="Disordered" evidence="1">
    <location>
        <begin position="48"/>
        <end position="67"/>
    </location>
</feature>
<proteinExistence type="predicted"/>
<sequence>MAKGELISFNLRGTAPRITVLQAAGTTTDFDSRSVGVRRCSTLELESLVAQPGHPQRTNCSSRGPNP</sequence>
<feature type="compositionally biased region" description="Polar residues" evidence="1">
    <location>
        <begin position="56"/>
        <end position="67"/>
    </location>
</feature>
<accession>A0A2I0L3B9</accession>
<evidence type="ECO:0000313" key="2">
    <source>
        <dbReference type="EMBL" id="PKI75198.1"/>
    </source>
</evidence>
<organism evidence="2 3">
    <name type="scientific">Punica granatum</name>
    <name type="common">Pomegranate</name>
    <dbReference type="NCBI Taxonomy" id="22663"/>
    <lineage>
        <taxon>Eukaryota</taxon>
        <taxon>Viridiplantae</taxon>
        <taxon>Streptophyta</taxon>
        <taxon>Embryophyta</taxon>
        <taxon>Tracheophyta</taxon>
        <taxon>Spermatophyta</taxon>
        <taxon>Magnoliopsida</taxon>
        <taxon>eudicotyledons</taxon>
        <taxon>Gunneridae</taxon>
        <taxon>Pentapetalae</taxon>
        <taxon>rosids</taxon>
        <taxon>malvids</taxon>
        <taxon>Myrtales</taxon>
        <taxon>Lythraceae</taxon>
        <taxon>Punica</taxon>
    </lineage>
</organism>
<evidence type="ECO:0000256" key="1">
    <source>
        <dbReference type="SAM" id="MobiDB-lite"/>
    </source>
</evidence>
<gene>
    <name evidence="2" type="ORF">CRG98_004422</name>
</gene>
<dbReference type="Proteomes" id="UP000233551">
    <property type="component" value="Unassembled WGS sequence"/>
</dbReference>
<dbReference type="AlphaFoldDB" id="A0A2I0L3B9"/>
<protein>
    <submittedName>
        <fullName evidence="2">Uncharacterized protein</fullName>
    </submittedName>
</protein>
<name>A0A2I0L3B9_PUNGR</name>
<comment type="caution">
    <text evidence="2">The sequence shown here is derived from an EMBL/GenBank/DDBJ whole genome shotgun (WGS) entry which is preliminary data.</text>
</comment>
<evidence type="ECO:0000313" key="3">
    <source>
        <dbReference type="Proteomes" id="UP000233551"/>
    </source>
</evidence>
<keyword evidence="3" id="KW-1185">Reference proteome</keyword>
<dbReference type="EMBL" id="PGOL01000183">
    <property type="protein sequence ID" value="PKI75198.1"/>
    <property type="molecule type" value="Genomic_DNA"/>
</dbReference>
<reference evidence="2 3" key="1">
    <citation type="submission" date="2017-11" db="EMBL/GenBank/DDBJ databases">
        <title>De-novo sequencing of pomegranate (Punica granatum L.) genome.</title>
        <authorList>
            <person name="Akparov Z."/>
            <person name="Amiraslanov A."/>
            <person name="Hajiyeva S."/>
            <person name="Abbasov M."/>
            <person name="Kaur K."/>
            <person name="Hamwieh A."/>
            <person name="Solovyev V."/>
            <person name="Salamov A."/>
            <person name="Braich B."/>
            <person name="Kosarev P."/>
            <person name="Mahmoud A."/>
            <person name="Hajiyev E."/>
            <person name="Babayeva S."/>
            <person name="Izzatullayeva V."/>
            <person name="Mammadov A."/>
            <person name="Mammadov A."/>
            <person name="Sharifova S."/>
            <person name="Ojaghi J."/>
            <person name="Eynullazada K."/>
            <person name="Bayramov B."/>
            <person name="Abdulazimova A."/>
            <person name="Shahmuradov I."/>
        </authorList>
    </citation>
    <scope>NUCLEOTIDE SEQUENCE [LARGE SCALE GENOMIC DNA]</scope>
    <source>
        <strain evidence="3">cv. AG2017</strain>
        <tissue evidence="2">Leaf</tissue>
    </source>
</reference>